<gene>
    <name evidence="1" type="ORF">BDV23DRAFT_10826</name>
</gene>
<organism evidence="1">
    <name type="scientific">Petromyces alliaceus</name>
    <name type="common">Aspergillus alliaceus</name>
    <dbReference type="NCBI Taxonomy" id="209559"/>
    <lineage>
        <taxon>Eukaryota</taxon>
        <taxon>Fungi</taxon>
        <taxon>Dikarya</taxon>
        <taxon>Ascomycota</taxon>
        <taxon>Pezizomycotina</taxon>
        <taxon>Eurotiomycetes</taxon>
        <taxon>Eurotiomycetidae</taxon>
        <taxon>Eurotiales</taxon>
        <taxon>Aspergillaceae</taxon>
        <taxon>Aspergillus</taxon>
        <taxon>Aspergillus subgen. Circumdati</taxon>
    </lineage>
</organism>
<dbReference type="AlphaFoldDB" id="A0A5N7CJH6"/>
<dbReference type="Proteomes" id="UP000326877">
    <property type="component" value="Unassembled WGS sequence"/>
</dbReference>
<protein>
    <submittedName>
        <fullName evidence="1">Uncharacterized protein</fullName>
    </submittedName>
</protein>
<dbReference type="EMBL" id="ML735224">
    <property type="protein sequence ID" value="KAE8394265.1"/>
    <property type="molecule type" value="Genomic_DNA"/>
</dbReference>
<accession>A0A5N7CJH6</accession>
<evidence type="ECO:0000313" key="1">
    <source>
        <dbReference type="EMBL" id="KAE8394265.1"/>
    </source>
</evidence>
<name>A0A5N7CJH6_PETAA</name>
<proteinExistence type="predicted"/>
<sequence length="156" mass="18171">MVQNGSLFALNQFMRKPLCKYSRLFYSLRRKGVSSGPNLAKRFPIGYLCWHLSKKYWSSLLLTIKAPWNGHIIGLRFLPGNKLMMMVSTYSCRLWGTYTWSCLESFGNRRIVSHILYLRPMARNWQSYRSGEPFGSGIDALKTRRILNLVAEVRNL</sequence>
<reference evidence="1" key="1">
    <citation type="submission" date="2019-04" db="EMBL/GenBank/DDBJ databases">
        <title>Friends and foes A comparative genomics studyof 23 Aspergillus species from section Flavi.</title>
        <authorList>
            <consortium name="DOE Joint Genome Institute"/>
            <person name="Kjaerbolling I."/>
            <person name="Vesth T."/>
            <person name="Frisvad J.C."/>
            <person name="Nybo J.L."/>
            <person name="Theobald S."/>
            <person name="Kildgaard S."/>
            <person name="Isbrandt T."/>
            <person name="Kuo A."/>
            <person name="Sato A."/>
            <person name="Lyhne E.K."/>
            <person name="Kogle M.E."/>
            <person name="Wiebenga A."/>
            <person name="Kun R.S."/>
            <person name="Lubbers R.J."/>
            <person name="Makela M.R."/>
            <person name="Barry K."/>
            <person name="Chovatia M."/>
            <person name="Clum A."/>
            <person name="Daum C."/>
            <person name="Haridas S."/>
            <person name="He G."/>
            <person name="LaButti K."/>
            <person name="Lipzen A."/>
            <person name="Mondo S."/>
            <person name="Riley R."/>
            <person name="Salamov A."/>
            <person name="Simmons B.A."/>
            <person name="Magnuson J.K."/>
            <person name="Henrissat B."/>
            <person name="Mortensen U.H."/>
            <person name="Larsen T.O."/>
            <person name="Devries R.P."/>
            <person name="Grigoriev I.V."/>
            <person name="Machida M."/>
            <person name="Baker S.E."/>
            <person name="Andersen M.R."/>
        </authorList>
    </citation>
    <scope>NUCLEOTIDE SEQUENCE [LARGE SCALE GENOMIC DNA]</scope>
    <source>
        <strain evidence="1">IBT 14317</strain>
    </source>
</reference>